<feature type="repeat" description="WD" evidence="3">
    <location>
        <begin position="440"/>
        <end position="481"/>
    </location>
</feature>
<organism evidence="4 5">
    <name type="scientific">Athelia psychrophila</name>
    <dbReference type="NCBI Taxonomy" id="1759441"/>
    <lineage>
        <taxon>Eukaryota</taxon>
        <taxon>Fungi</taxon>
        <taxon>Dikarya</taxon>
        <taxon>Basidiomycota</taxon>
        <taxon>Agaricomycotina</taxon>
        <taxon>Agaricomycetes</taxon>
        <taxon>Agaricomycetidae</taxon>
        <taxon>Atheliales</taxon>
        <taxon>Atheliaceae</taxon>
        <taxon>Athelia</taxon>
    </lineage>
</organism>
<gene>
    <name evidence="4" type="ORF">FIBSPDRAFT_762019</name>
</gene>
<dbReference type="AlphaFoldDB" id="A0A165WZ90"/>
<proteinExistence type="predicted"/>
<dbReference type="Gene3D" id="2.130.10.10">
    <property type="entry name" value="YVTN repeat-like/Quinoprotein amine dehydrogenase"/>
    <property type="match status" value="2"/>
</dbReference>
<dbReference type="Proteomes" id="UP000076532">
    <property type="component" value="Unassembled WGS sequence"/>
</dbReference>
<evidence type="ECO:0000256" key="1">
    <source>
        <dbReference type="ARBA" id="ARBA00022574"/>
    </source>
</evidence>
<protein>
    <submittedName>
        <fullName evidence="4">WD40 repeat-like protein</fullName>
    </submittedName>
</protein>
<feature type="repeat" description="WD" evidence="3">
    <location>
        <begin position="397"/>
        <end position="438"/>
    </location>
</feature>
<keyword evidence="1 3" id="KW-0853">WD repeat</keyword>
<dbReference type="InterPro" id="IPR050505">
    <property type="entry name" value="WDR55/POC1"/>
</dbReference>
<dbReference type="SMART" id="SM00320">
    <property type="entry name" value="WD40"/>
    <property type="match status" value="5"/>
</dbReference>
<name>A0A165WZ90_9AGAM</name>
<dbReference type="OrthoDB" id="3266532at2759"/>
<evidence type="ECO:0000256" key="3">
    <source>
        <dbReference type="PROSITE-ProRule" id="PRU00221"/>
    </source>
</evidence>
<dbReference type="InterPro" id="IPR015943">
    <property type="entry name" value="WD40/YVTN_repeat-like_dom_sf"/>
</dbReference>
<sequence>MKVLFTTDAPIKRLADILLDNRQATLHDLFKTVLLSVSDWKAGETTDTYRRILGIIIISQVPLTDVAIKDLLGLDLDSVSAFRTALPRLNPVIQWSEGHPARILHQSFSDYLTDETACSSEPWFIDANEHQCALTLVCLRIMDEGLHFNMGDLKTSYIANADVPGLSAHVEAVIPPSLSYACRFWGYHLGQTIPGEPFIPGLILQFFEVKFLYWLEVLSLLGEMALASRVLVSVMKYVENPSHKVYAFAQDGLKFVRAFGPALACSTPHIYLSCIPFAPRGSLIKQQYTRASQNTLMVESGMHENWPALQQVGHTAQVRSVAFAPDGLHIVSCSFDLTIRVWDAKTGTLTARPFKGHTKPVLSVAFSPDSLSIVSGSEDRTIRIWDAKTGATITGPLKGHTALVRSVAFSPDGLCIVSGSFDFTIRIWNAKTGALIAGPFKGHTAQVRSVAFAPDGLHIVSGSADRTIQIWDVKTGALIAGPSARHTDAVYSVAFSPDGQRIVSGSGDKTIRIWDATMGTPAARSFEGHTAAVNTISSSQKQQSNVHNGLGGHPQLKNGWMVNSSGGLLFYVPYAHRAGLWWRHNTAVISSNSTCLDLTCFVHGEDWVRCHI</sequence>
<dbReference type="EMBL" id="KV417732">
    <property type="protein sequence ID" value="KZP08047.1"/>
    <property type="molecule type" value="Genomic_DNA"/>
</dbReference>
<keyword evidence="5" id="KW-1185">Reference proteome</keyword>
<evidence type="ECO:0000256" key="2">
    <source>
        <dbReference type="ARBA" id="ARBA00022737"/>
    </source>
</evidence>
<dbReference type="InterPro" id="IPR019775">
    <property type="entry name" value="WD40_repeat_CS"/>
</dbReference>
<dbReference type="PRINTS" id="PR00320">
    <property type="entry name" value="GPROTEINBRPT"/>
</dbReference>
<dbReference type="SUPFAM" id="SSF50978">
    <property type="entry name" value="WD40 repeat-like"/>
    <property type="match status" value="1"/>
</dbReference>
<feature type="repeat" description="WD" evidence="3">
    <location>
        <begin position="311"/>
        <end position="352"/>
    </location>
</feature>
<dbReference type="Pfam" id="PF00400">
    <property type="entry name" value="WD40"/>
    <property type="match status" value="5"/>
</dbReference>
<feature type="repeat" description="WD" evidence="3">
    <location>
        <begin position="483"/>
        <end position="524"/>
    </location>
</feature>
<dbReference type="InterPro" id="IPR020472">
    <property type="entry name" value="WD40_PAC1"/>
</dbReference>
<keyword evidence="2" id="KW-0677">Repeat</keyword>
<evidence type="ECO:0000313" key="4">
    <source>
        <dbReference type="EMBL" id="KZP08047.1"/>
    </source>
</evidence>
<dbReference type="InterPro" id="IPR001680">
    <property type="entry name" value="WD40_rpt"/>
</dbReference>
<dbReference type="PROSITE" id="PS00678">
    <property type="entry name" value="WD_REPEATS_1"/>
    <property type="match status" value="4"/>
</dbReference>
<dbReference type="PROSITE" id="PS50294">
    <property type="entry name" value="WD_REPEATS_REGION"/>
    <property type="match status" value="5"/>
</dbReference>
<dbReference type="CDD" id="cd00200">
    <property type="entry name" value="WD40"/>
    <property type="match status" value="1"/>
</dbReference>
<accession>A0A165WZ90</accession>
<reference evidence="4 5" key="1">
    <citation type="journal article" date="2016" name="Mol. Biol. Evol.">
        <title>Comparative Genomics of Early-Diverging Mushroom-Forming Fungi Provides Insights into the Origins of Lignocellulose Decay Capabilities.</title>
        <authorList>
            <person name="Nagy L.G."/>
            <person name="Riley R."/>
            <person name="Tritt A."/>
            <person name="Adam C."/>
            <person name="Daum C."/>
            <person name="Floudas D."/>
            <person name="Sun H."/>
            <person name="Yadav J.S."/>
            <person name="Pangilinan J."/>
            <person name="Larsson K.H."/>
            <person name="Matsuura K."/>
            <person name="Barry K."/>
            <person name="Labutti K."/>
            <person name="Kuo R."/>
            <person name="Ohm R.A."/>
            <person name="Bhattacharya S.S."/>
            <person name="Shirouzu T."/>
            <person name="Yoshinaga Y."/>
            <person name="Martin F.M."/>
            <person name="Grigoriev I.V."/>
            <person name="Hibbett D.S."/>
        </authorList>
    </citation>
    <scope>NUCLEOTIDE SEQUENCE [LARGE SCALE GENOMIC DNA]</scope>
    <source>
        <strain evidence="4 5">CBS 109695</strain>
    </source>
</reference>
<evidence type="ECO:0000313" key="5">
    <source>
        <dbReference type="Proteomes" id="UP000076532"/>
    </source>
</evidence>
<dbReference type="STRING" id="436010.A0A165WZ90"/>
<dbReference type="PANTHER" id="PTHR44019:SF8">
    <property type="entry name" value="POC1 CENTRIOLAR PROTEIN HOMOLOG"/>
    <property type="match status" value="1"/>
</dbReference>
<dbReference type="PANTHER" id="PTHR44019">
    <property type="entry name" value="WD REPEAT-CONTAINING PROTEIN 55"/>
    <property type="match status" value="1"/>
</dbReference>
<dbReference type="InterPro" id="IPR036322">
    <property type="entry name" value="WD40_repeat_dom_sf"/>
</dbReference>
<feature type="repeat" description="WD" evidence="3">
    <location>
        <begin position="354"/>
        <end position="395"/>
    </location>
</feature>
<dbReference type="PROSITE" id="PS50082">
    <property type="entry name" value="WD_REPEATS_2"/>
    <property type="match status" value="5"/>
</dbReference>